<dbReference type="GO" id="GO:0005524">
    <property type="term" value="F:ATP binding"/>
    <property type="evidence" value="ECO:0007669"/>
    <property type="project" value="UniProtKB-KW"/>
</dbReference>
<dbReference type="KEGG" id="mnt:21384462"/>
<dbReference type="Gene3D" id="3.30.430.20">
    <property type="entry name" value="Gnk2 domain, C-X8-C-X2-C motif"/>
    <property type="match status" value="2"/>
</dbReference>
<dbReference type="InterPro" id="IPR052059">
    <property type="entry name" value="CR_Ser/Thr_kinase"/>
</dbReference>
<evidence type="ECO:0000256" key="17">
    <source>
        <dbReference type="SAM" id="Phobius"/>
    </source>
</evidence>
<evidence type="ECO:0000259" key="20">
    <source>
        <dbReference type="PROSITE" id="PS51473"/>
    </source>
</evidence>
<keyword evidence="8" id="KW-0547">Nucleotide-binding</keyword>
<evidence type="ECO:0000259" key="19">
    <source>
        <dbReference type="PROSITE" id="PS50011"/>
    </source>
</evidence>
<keyword evidence="10" id="KW-0067">ATP-binding</keyword>
<evidence type="ECO:0000256" key="4">
    <source>
        <dbReference type="ARBA" id="ARBA00022679"/>
    </source>
</evidence>
<dbReference type="SMART" id="SM00220">
    <property type="entry name" value="S_TKc"/>
    <property type="match status" value="1"/>
</dbReference>
<dbReference type="Gene3D" id="1.10.510.10">
    <property type="entry name" value="Transferase(Phosphotransferase) domain 1"/>
    <property type="match status" value="1"/>
</dbReference>
<evidence type="ECO:0000256" key="12">
    <source>
        <dbReference type="ARBA" id="ARBA00023136"/>
    </source>
</evidence>
<evidence type="ECO:0000256" key="16">
    <source>
        <dbReference type="ARBA" id="ARBA00047951"/>
    </source>
</evidence>
<dbReference type="InterPro" id="IPR008271">
    <property type="entry name" value="Ser/Thr_kinase_AS"/>
</dbReference>
<dbReference type="PROSITE" id="PS00108">
    <property type="entry name" value="PROTEIN_KINASE_ST"/>
    <property type="match status" value="1"/>
</dbReference>
<reference evidence="22" key="1">
    <citation type="submission" date="2013-01" db="EMBL/GenBank/DDBJ databases">
        <title>Draft Genome Sequence of a Mulberry Tree, Morus notabilis C.K. Schneid.</title>
        <authorList>
            <person name="He N."/>
            <person name="Zhao S."/>
        </authorList>
    </citation>
    <scope>NUCLEOTIDE SEQUENCE</scope>
</reference>
<dbReference type="FunFam" id="3.30.430.20:FF:000015">
    <property type="entry name" value="Cysteine-rich receptor-like protein kinase 3"/>
    <property type="match status" value="1"/>
</dbReference>
<proteinExistence type="predicted"/>
<evidence type="ECO:0000313" key="22">
    <source>
        <dbReference type="Proteomes" id="UP000030645"/>
    </source>
</evidence>
<evidence type="ECO:0000256" key="3">
    <source>
        <dbReference type="ARBA" id="ARBA00022553"/>
    </source>
</evidence>
<dbReference type="Pfam" id="PF07714">
    <property type="entry name" value="PK_Tyr_Ser-Thr"/>
    <property type="match status" value="1"/>
</dbReference>
<evidence type="ECO:0000256" key="18">
    <source>
        <dbReference type="SAM" id="SignalP"/>
    </source>
</evidence>
<dbReference type="InterPro" id="IPR002902">
    <property type="entry name" value="GNK2"/>
</dbReference>
<keyword evidence="7" id="KW-0677">Repeat</keyword>
<evidence type="ECO:0000256" key="9">
    <source>
        <dbReference type="ARBA" id="ARBA00022777"/>
    </source>
</evidence>
<dbReference type="FunFam" id="3.30.200.20:FF:000177">
    <property type="entry name" value="Cysteine-rich receptor-like protein kinase 2"/>
    <property type="match status" value="1"/>
</dbReference>
<keyword evidence="3" id="KW-0597">Phosphoprotein</keyword>
<keyword evidence="11 17" id="KW-1133">Transmembrane helix</keyword>
<keyword evidence="9 21" id="KW-0418">Kinase</keyword>
<dbReference type="PROSITE" id="PS50011">
    <property type="entry name" value="PROTEIN_KINASE_DOM"/>
    <property type="match status" value="1"/>
</dbReference>
<dbReference type="InterPro" id="IPR011009">
    <property type="entry name" value="Kinase-like_dom_sf"/>
</dbReference>
<dbReference type="FunFam" id="1.10.510.10:FF:000336">
    <property type="entry name" value="Cysteine-rich receptor-like protein kinase 2"/>
    <property type="match status" value="1"/>
</dbReference>
<evidence type="ECO:0000256" key="14">
    <source>
        <dbReference type="ARBA" id="ARBA00023180"/>
    </source>
</evidence>
<comment type="subcellular location">
    <subcellularLocation>
        <location evidence="1">Membrane</location>
        <topology evidence="1">Single-pass membrane protein</topology>
    </subcellularLocation>
</comment>
<name>W9S5S2_9ROSA</name>
<organism evidence="21 22">
    <name type="scientific">Morus notabilis</name>
    <dbReference type="NCBI Taxonomy" id="981085"/>
    <lineage>
        <taxon>Eukaryota</taxon>
        <taxon>Viridiplantae</taxon>
        <taxon>Streptophyta</taxon>
        <taxon>Embryophyta</taxon>
        <taxon>Tracheophyta</taxon>
        <taxon>Spermatophyta</taxon>
        <taxon>Magnoliopsida</taxon>
        <taxon>eudicotyledons</taxon>
        <taxon>Gunneridae</taxon>
        <taxon>Pentapetalae</taxon>
        <taxon>rosids</taxon>
        <taxon>fabids</taxon>
        <taxon>Rosales</taxon>
        <taxon>Moraceae</taxon>
        <taxon>Moreae</taxon>
        <taxon>Morus</taxon>
    </lineage>
</organism>
<evidence type="ECO:0000313" key="21">
    <source>
        <dbReference type="EMBL" id="EXB90356.1"/>
    </source>
</evidence>
<comment type="catalytic activity">
    <reaction evidence="15">
        <text>L-seryl-[protein] + ATP = O-phospho-L-seryl-[protein] + ADP + H(+)</text>
        <dbReference type="Rhea" id="RHEA:17989"/>
        <dbReference type="Rhea" id="RHEA-COMP:9863"/>
        <dbReference type="Rhea" id="RHEA-COMP:11604"/>
        <dbReference type="ChEBI" id="CHEBI:15378"/>
        <dbReference type="ChEBI" id="CHEBI:29999"/>
        <dbReference type="ChEBI" id="CHEBI:30616"/>
        <dbReference type="ChEBI" id="CHEBI:83421"/>
        <dbReference type="ChEBI" id="CHEBI:456216"/>
    </reaction>
</comment>
<feature type="transmembrane region" description="Helical" evidence="17">
    <location>
        <begin position="264"/>
        <end position="287"/>
    </location>
</feature>
<protein>
    <submittedName>
        <fullName evidence="21">Cysteine-rich receptor-like protein kinase 42</fullName>
    </submittedName>
</protein>
<keyword evidence="14" id="KW-0325">Glycoprotein</keyword>
<evidence type="ECO:0000256" key="6">
    <source>
        <dbReference type="ARBA" id="ARBA00022729"/>
    </source>
</evidence>
<dbReference type="PROSITE" id="PS51473">
    <property type="entry name" value="GNK2"/>
    <property type="match status" value="2"/>
</dbReference>
<dbReference type="InterPro" id="IPR000719">
    <property type="entry name" value="Prot_kinase_dom"/>
</dbReference>
<dbReference type="Pfam" id="PF01657">
    <property type="entry name" value="Stress-antifung"/>
    <property type="match status" value="2"/>
</dbReference>
<keyword evidence="6 18" id="KW-0732">Signal</keyword>
<dbReference type="Proteomes" id="UP000030645">
    <property type="component" value="Unassembled WGS sequence"/>
</dbReference>
<dbReference type="AlphaFoldDB" id="W9S5S2"/>
<evidence type="ECO:0000256" key="7">
    <source>
        <dbReference type="ARBA" id="ARBA00022737"/>
    </source>
</evidence>
<feature type="domain" description="Gnk2-homologous" evidence="20">
    <location>
        <begin position="144"/>
        <end position="246"/>
    </location>
</feature>
<evidence type="ECO:0000256" key="15">
    <source>
        <dbReference type="ARBA" id="ARBA00047558"/>
    </source>
</evidence>
<evidence type="ECO:0000256" key="13">
    <source>
        <dbReference type="ARBA" id="ARBA00023170"/>
    </source>
</evidence>
<evidence type="ECO:0000256" key="2">
    <source>
        <dbReference type="ARBA" id="ARBA00022527"/>
    </source>
</evidence>
<accession>W9S5S2</accession>
<comment type="catalytic activity">
    <reaction evidence="16">
        <text>L-threonyl-[protein] + ATP = O-phospho-L-threonyl-[protein] + ADP + H(+)</text>
        <dbReference type="Rhea" id="RHEA:46608"/>
        <dbReference type="Rhea" id="RHEA-COMP:11060"/>
        <dbReference type="Rhea" id="RHEA-COMP:11605"/>
        <dbReference type="ChEBI" id="CHEBI:15378"/>
        <dbReference type="ChEBI" id="CHEBI:30013"/>
        <dbReference type="ChEBI" id="CHEBI:30616"/>
        <dbReference type="ChEBI" id="CHEBI:61977"/>
        <dbReference type="ChEBI" id="CHEBI:456216"/>
    </reaction>
</comment>
<dbReference type="GO" id="GO:0016020">
    <property type="term" value="C:membrane"/>
    <property type="evidence" value="ECO:0007669"/>
    <property type="project" value="UniProtKB-SubCell"/>
</dbReference>
<dbReference type="CDD" id="cd23509">
    <property type="entry name" value="Gnk2-like"/>
    <property type="match status" value="2"/>
</dbReference>
<evidence type="ECO:0000256" key="11">
    <source>
        <dbReference type="ARBA" id="ARBA00022989"/>
    </source>
</evidence>
<keyword evidence="22" id="KW-1185">Reference proteome</keyword>
<dbReference type="EMBL" id="KE345021">
    <property type="protein sequence ID" value="EXB90356.1"/>
    <property type="molecule type" value="Genomic_DNA"/>
</dbReference>
<feature type="domain" description="Gnk2-homologous" evidence="20">
    <location>
        <begin position="26"/>
        <end position="127"/>
    </location>
</feature>
<dbReference type="Gene3D" id="3.30.200.20">
    <property type="entry name" value="Phosphorylase Kinase, domain 1"/>
    <property type="match status" value="1"/>
</dbReference>
<dbReference type="PANTHER" id="PTHR47973">
    <property type="entry name" value="CYSTEINE-RICH RECEPTOR-LIKE PROTEIN KINASE 3"/>
    <property type="match status" value="1"/>
</dbReference>
<sequence length="652" mass="71181">MEFSILISLVFHVLLLFSTAKSDPRISEAAHVCDKTLHSPTSNFIPNFVTLMQAISDQINRNQWGEANVTSPPPEIYAFAQCHDDLSPSDCSACFAASRTMLPKCLPSVSARIFLDGCFLRYDNYSFHGESVGVDGAGDDRDVSKCGPPSAVAGDEFLRSEFAKKVKDVVGVLAETAAINGGFAVGEDRGGVADVYAMAQCWKTVEKEDCRRCLRAAGDRIGECPPAAEGRAMFAGCYLRYSTERFFQVSAKHEEELDSATVSMIIAGVLSALAFVLLTLTGAYFGLKTVSSNKKEDFQTEIPTALQNSRLNFKYEMLEKATDFFDASRKLGQGGAGSVFKGILPDGRIVAVKRLFFNTTQWVDEFFNEVNLISGIEHKNLVKLLGCSIEGPESLLVYEFVPNKSLDQIIFDKKNPANVLSWQQRFNIISGTAEGLAYLHGGCGVKIIHRDIKTSNILLGENLNPKIADFGLARSVATDRTHISTGIAGTLGYMAPEYLVRGQLTDKADVYAYGVLILEIVSSRKNSAFTLGSSSVLHSVWKLYKANKVVESVDPALKDDFPAEEASNVLQIGLLCTQASVALRPSMSEVVQMLSDREHEIPLPMQPPFLNASILNPDDSRENTAQESAVYTANSNTIYESMCELTVTSKPS</sequence>
<evidence type="ECO:0000256" key="10">
    <source>
        <dbReference type="ARBA" id="ARBA00022840"/>
    </source>
</evidence>
<dbReference type="InterPro" id="IPR038408">
    <property type="entry name" value="GNK2_sf"/>
</dbReference>
<keyword evidence="2" id="KW-0723">Serine/threonine-protein kinase</keyword>
<keyword evidence="4" id="KW-0808">Transferase</keyword>
<dbReference type="InterPro" id="IPR001245">
    <property type="entry name" value="Ser-Thr/Tyr_kinase_cat_dom"/>
</dbReference>
<feature type="chain" id="PRO_5004932977" evidence="18">
    <location>
        <begin position="23"/>
        <end position="652"/>
    </location>
</feature>
<dbReference type="OrthoDB" id="1908121at2759"/>
<keyword evidence="5 17" id="KW-0812">Transmembrane</keyword>
<dbReference type="GO" id="GO:0004674">
    <property type="term" value="F:protein serine/threonine kinase activity"/>
    <property type="evidence" value="ECO:0007669"/>
    <property type="project" value="UniProtKB-KW"/>
</dbReference>
<dbReference type="CDD" id="cd14066">
    <property type="entry name" value="STKc_IRAK"/>
    <property type="match status" value="1"/>
</dbReference>
<dbReference type="FunFam" id="3.30.430.20:FF:000005">
    <property type="entry name" value="Cysteine-rich receptor-like protein kinase 2"/>
    <property type="match status" value="1"/>
</dbReference>
<feature type="signal peptide" evidence="18">
    <location>
        <begin position="1"/>
        <end position="22"/>
    </location>
</feature>
<gene>
    <name evidence="21" type="ORF">L484_000840</name>
</gene>
<dbReference type="eggNOG" id="ENOG502QRU4">
    <property type="taxonomic scope" value="Eukaryota"/>
</dbReference>
<feature type="domain" description="Protein kinase" evidence="19">
    <location>
        <begin position="325"/>
        <end position="610"/>
    </location>
</feature>
<dbReference type="STRING" id="981085.W9S5S2"/>
<evidence type="ECO:0000256" key="1">
    <source>
        <dbReference type="ARBA" id="ARBA00004167"/>
    </source>
</evidence>
<evidence type="ECO:0000256" key="8">
    <source>
        <dbReference type="ARBA" id="ARBA00022741"/>
    </source>
</evidence>
<dbReference type="SUPFAM" id="SSF56112">
    <property type="entry name" value="Protein kinase-like (PK-like)"/>
    <property type="match status" value="1"/>
</dbReference>
<evidence type="ECO:0000256" key="5">
    <source>
        <dbReference type="ARBA" id="ARBA00022692"/>
    </source>
</evidence>
<keyword evidence="12 17" id="KW-0472">Membrane</keyword>
<keyword evidence="13 21" id="KW-0675">Receptor</keyword>